<dbReference type="SUPFAM" id="SSF56059">
    <property type="entry name" value="Glutathione synthetase ATP-binding domain-like"/>
    <property type="match status" value="1"/>
</dbReference>
<dbReference type="Pfam" id="PF13380">
    <property type="entry name" value="CoA_binding_2"/>
    <property type="match status" value="1"/>
</dbReference>
<comment type="caution">
    <text evidence="3">The sequence shown here is derived from an EMBL/GenBank/DDBJ whole genome shotgun (WGS) entry which is preliminary data.</text>
</comment>
<dbReference type="Proteomes" id="UP000616724">
    <property type="component" value="Unassembled WGS sequence"/>
</dbReference>
<gene>
    <name evidence="3" type="ORF">Plo01_47290</name>
</gene>
<reference evidence="3 4" key="1">
    <citation type="submission" date="2021-01" db="EMBL/GenBank/DDBJ databases">
        <title>Whole genome shotgun sequence of Planobispora longispora NBRC 13918.</title>
        <authorList>
            <person name="Komaki H."/>
            <person name="Tamura T."/>
        </authorList>
    </citation>
    <scope>NUCLEOTIDE SEQUENCE [LARGE SCALE GENOMIC DNA]</scope>
    <source>
        <strain evidence="3 4">NBRC 13918</strain>
    </source>
</reference>
<dbReference type="Gene3D" id="3.40.630.30">
    <property type="match status" value="1"/>
</dbReference>
<evidence type="ECO:0000313" key="4">
    <source>
        <dbReference type="Proteomes" id="UP000616724"/>
    </source>
</evidence>
<dbReference type="SUPFAM" id="SSF51735">
    <property type="entry name" value="NAD(P)-binding Rossmann-fold domains"/>
    <property type="match status" value="1"/>
</dbReference>
<dbReference type="GO" id="GO:0005524">
    <property type="term" value="F:ATP binding"/>
    <property type="evidence" value="ECO:0007669"/>
    <property type="project" value="InterPro"/>
</dbReference>
<dbReference type="EMBL" id="BOOH01000038">
    <property type="protein sequence ID" value="GIH78300.1"/>
    <property type="molecule type" value="Genomic_DNA"/>
</dbReference>
<dbReference type="SUPFAM" id="SSF55729">
    <property type="entry name" value="Acyl-CoA N-acyltransferases (Nat)"/>
    <property type="match status" value="1"/>
</dbReference>
<dbReference type="GO" id="GO:0016747">
    <property type="term" value="F:acyltransferase activity, transferring groups other than amino-acyl groups"/>
    <property type="evidence" value="ECO:0007669"/>
    <property type="project" value="InterPro"/>
</dbReference>
<dbReference type="RefSeq" id="WP_239316892.1">
    <property type="nucleotide sequence ID" value="NZ_BOOH01000038.1"/>
</dbReference>
<protein>
    <submittedName>
        <fullName evidence="3">Acyl-CoA synthetase</fullName>
    </submittedName>
</protein>
<dbReference type="Gene3D" id="3.30.1490.20">
    <property type="entry name" value="ATP-grasp fold, A domain"/>
    <property type="match status" value="1"/>
</dbReference>
<evidence type="ECO:0000313" key="3">
    <source>
        <dbReference type="EMBL" id="GIH78300.1"/>
    </source>
</evidence>
<feature type="region of interest" description="Disordered" evidence="1">
    <location>
        <begin position="1"/>
        <end position="20"/>
    </location>
</feature>
<feature type="compositionally biased region" description="Low complexity" evidence="1">
    <location>
        <begin position="10"/>
        <end position="19"/>
    </location>
</feature>
<dbReference type="Pfam" id="PF00583">
    <property type="entry name" value="Acetyltransf_1"/>
    <property type="match status" value="1"/>
</dbReference>
<proteinExistence type="predicted"/>
<dbReference type="AlphaFoldDB" id="A0A8J3RNL0"/>
<dbReference type="InterPro" id="IPR016181">
    <property type="entry name" value="Acyl_CoA_acyltransferase"/>
</dbReference>
<dbReference type="SUPFAM" id="SSF52210">
    <property type="entry name" value="Succinyl-CoA synthetase domains"/>
    <property type="match status" value="2"/>
</dbReference>
<dbReference type="InterPro" id="IPR000182">
    <property type="entry name" value="GNAT_dom"/>
</dbReference>
<evidence type="ECO:0000259" key="2">
    <source>
        <dbReference type="PROSITE" id="PS51186"/>
    </source>
</evidence>
<dbReference type="Gene3D" id="3.40.50.720">
    <property type="entry name" value="NAD(P)-binding Rossmann-like Domain"/>
    <property type="match status" value="1"/>
</dbReference>
<dbReference type="Gene3D" id="3.30.470.20">
    <property type="entry name" value="ATP-grasp fold, B domain"/>
    <property type="match status" value="1"/>
</dbReference>
<dbReference type="InterPro" id="IPR032875">
    <property type="entry name" value="Succ_CoA_lig_flav_dom"/>
</dbReference>
<dbReference type="PANTHER" id="PTHR42793">
    <property type="entry name" value="COA BINDING DOMAIN CONTAINING PROTEIN"/>
    <property type="match status" value="1"/>
</dbReference>
<feature type="domain" description="N-acetyltransferase" evidence="2">
    <location>
        <begin position="32"/>
        <end position="186"/>
    </location>
</feature>
<name>A0A8J3RNL0_9ACTN</name>
<evidence type="ECO:0000256" key="1">
    <source>
        <dbReference type="SAM" id="MobiDB-lite"/>
    </source>
</evidence>
<dbReference type="Gene3D" id="3.40.50.261">
    <property type="entry name" value="Succinyl-CoA synthetase domains"/>
    <property type="match status" value="2"/>
</dbReference>
<dbReference type="SMART" id="SM00881">
    <property type="entry name" value="CoA_binding"/>
    <property type="match status" value="1"/>
</dbReference>
<keyword evidence="4" id="KW-1185">Reference proteome</keyword>
<dbReference type="InterPro" id="IPR016102">
    <property type="entry name" value="Succinyl-CoA_synth-like"/>
</dbReference>
<dbReference type="Pfam" id="PF13549">
    <property type="entry name" value="ATP-grasp_5"/>
    <property type="match status" value="1"/>
</dbReference>
<dbReference type="InterPro" id="IPR013815">
    <property type="entry name" value="ATP_grasp_subdomain_1"/>
</dbReference>
<dbReference type="InterPro" id="IPR036291">
    <property type="entry name" value="NAD(P)-bd_dom_sf"/>
</dbReference>
<sequence>MTAMTDPRRSSPASAEAAPGGYDVLLRDGGIAHVRPLRPDDRTALHELADRISERSSYFRFFTGGAGTAHRYMDQITDPGYRGRALVALVRGRVTGIAEYIPDAGGERAEMAVLLDDTAQSHGLGTLLLEHLALDAAEHDVRELTGDVLPDNMAMIHVLRDIGMDVKLRFDSGVVRLSIALSPPAPGLQASVDARDHEAERASLTRLLSPRSVAVIGAGRDPAAIGHRVLRNLIDGGFTGPIHPVNPKTGQVAGLTAHPSIREVPGPVDLAVVAVPAAHVLDVARDCAEAGVTGLVVLTSGFAESESPDAEKELLRICRRAGMRLVGPNCLGVAGTPAGLNATFLGQAPAPGRIGVMSQSGAVAAGLVDRLGALGLGVSSFVSVGNKADVSGNDLLEYWADDEATDVIALYLESFGNPRKFARIARRVGARKPILLIKSGRSASGDRAVRSHTAAAATPDIAVDALVRASGVIRLDGVAELLDTAMLLATQPLPGGPRVAIVGNSGGPEAMAADACERQGLTVPELSAPVRARLAGRVRASAAVGNPVDLTAAADAREFGFAIETVLGDPGVDAVLVVYTPPFGSGLEQTGEAIAAAARDAGKTVLACVVGHDGLIGGRIPGYAFPEQAVAALARAVRYARWRDRPVEESASAGHQDAWEAARAARTLVRAELARHPQGCWLPPQSAAELLRCYGLNVVESVAVDDPAGAAAAAARIAGPVVLKASGPGLVHKSDVGGVRLGLNTPEEAARAYREMAEAVGAAMTGAIVQPLLPGGVETIVGGVNYPAFGPLVMAGLGGVAADLLADRAFRVPPLTPAAATEMIKELRCSPLLYGYRGRPPVDADALAGQIAAVGRLLEDLPDVAELDLNPVIVTADGATAVDIRVRLAPSAPRPSPLRRSLR</sequence>
<dbReference type="PANTHER" id="PTHR42793:SF1">
    <property type="entry name" value="PEPTIDYL-LYSINE N-ACETYLTRANSFERASE PATZ"/>
    <property type="match status" value="1"/>
</dbReference>
<organism evidence="3 4">
    <name type="scientific">Planobispora longispora</name>
    <dbReference type="NCBI Taxonomy" id="28887"/>
    <lineage>
        <taxon>Bacteria</taxon>
        <taxon>Bacillati</taxon>
        <taxon>Actinomycetota</taxon>
        <taxon>Actinomycetes</taxon>
        <taxon>Streptosporangiales</taxon>
        <taxon>Streptosporangiaceae</taxon>
        <taxon>Planobispora</taxon>
    </lineage>
</organism>
<dbReference type="Pfam" id="PF13607">
    <property type="entry name" value="Succ_CoA_lig"/>
    <property type="match status" value="1"/>
</dbReference>
<dbReference type="PROSITE" id="PS51186">
    <property type="entry name" value="GNAT"/>
    <property type="match status" value="1"/>
</dbReference>
<accession>A0A8J3RNL0</accession>
<dbReference type="InterPro" id="IPR003781">
    <property type="entry name" value="CoA-bd"/>
</dbReference>